<keyword evidence="2" id="KW-1133">Transmembrane helix</keyword>
<organism evidence="3 4">
    <name type="scientific">Galdieria partita</name>
    <dbReference type="NCBI Taxonomy" id="83374"/>
    <lineage>
        <taxon>Eukaryota</taxon>
        <taxon>Rhodophyta</taxon>
        <taxon>Bangiophyceae</taxon>
        <taxon>Galdieriales</taxon>
        <taxon>Galdieriaceae</taxon>
        <taxon>Galdieria</taxon>
    </lineage>
</organism>
<keyword evidence="4" id="KW-1185">Reference proteome</keyword>
<keyword evidence="2" id="KW-0472">Membrane</keyword>
<evidence type="ECO:0000313" key="4">
    <source>
        <dbReference type="Proteomes" id="UP001061958"/>
    </source>
</evidence>
<geneLocation type="mitochondrion" evidence="3"/>
<dbReference type="Proteomes" id="UP001061958">
    <property type="component" value="Mitochondrion MT"/>
</dbReference>
<gene>
    <name evidence="3" type="primary">atp8</name>
    <name evidence="3" type="ORF">GpartN1_MTp004</name>
</gene>
<dbReference type="EMBL" id="AP025530">
    <property type="protein sequence ID" value="BDE17696.1"/>
    <property type="molecule type" value="Genomic_DNA"/>
</dbReference>
<keyword evidence="3" id="KW-0496">Mitochondrion</keyword>
<protein>
    <submittedName>
        <fullName evidence="3">ATP synthase F0 subunit 8</fullName>
    </submittedName>
</protein>
<name>A0A9C7BHA1_9RHOD</name>
<reference evidence="3" key="1">
    <citation type="journal article" date="2022" name="Proc. Natl. Acad. Sci. U.S.A.">
        <title>Life cycle and functional genomics of the unicellular red alga Galdieria for elucidating algal and plant evolution and industrial use.</title>
        <authorList>
            <person name="Hirooka S."/>
            <person name="Itabashi T."/>
            <person name="Ichinose T.M."/>
            <person name="Onuma R."/>
            <person name="Fujiwara T."/>
            <person name="Yamashita S."/>
            <person name="Jong L.W."/>
            <person name="Tomita R."/>
            <person name="Iwane A.H."/>
            <person name="Miyagishima S.Y."/>
        </authorList>
    </citation>
    <scope>NUCLEOTIDE SEQUENCE</scope>
    <source>
        <strain evidence="3">NBRC 102759</strain>
    </source>
</reference>
<keyword evidence="2" id="KW-0812">Transmembrane</keyword>
<sequence>MPQMDVVIIINEIIWLGIGIGIVNRGVEEGMKEKYRSMRKEEERKEEEGRKERRSRSVKREEVEEEMSKRRRELW</sequence>
<accession>A0A9C7BHA1</accession>
<evidence type="ECO:0000256" key="2">
    <source>
        <dbReference type="SAM" id="Phobius"/>
    </source>
</evidence>
<feature type="compositionally biased region" description="Basic and acidic residues" evidence="1">
    <location>
        <begin position="58"/>
        <end position="75"/>
    </location>
</feature>
<dbReference type="AlphaFoldDB" id="A0A9C7BHA1"/>
<proteinExistence type="predicted"/>
<feature type="transmembrane region" description="Helical" evidence="2">
    <location>
        <begin position="6"/>
        <end position="27"/>
    </location>
</feature>
<evidence type="ECO:0000313" key="3">
    <source>
        <dbReference type="EMBL" id="BDE17696.1"/>
    </source>
</evidence>
<feature type="compositionally biased region" description="Basic and acidic residues" evidence="1">
    <location>
        <begin position="33"/>
        <end position="51"/>
    </location>
</feature>
<feature type="region of interest" description="Disordered" evidence="1">
    <location>
        <begin position="33"/>
        <end position="75"/>
    </location>
</feature>
<evidence type="ECO:0000256" key="1">
    <source>
        <dbReference type="SAM" id="MobiDB-lite"/>
    </source>
</evidence>